<gene>
    <name evidence="4" type="ORF">GCM10022216_22120</name>
</gene>
<evidence type="ECO:0000259" key="3">
    <source>
        <dbReference type="Pfam" id="PF10988"/>
    </source>
</evidence>
<keyword evidence="5" id="KW-1185">Reference proteome</keyword>
<dbReference type="RefSeq" id="WP_344674783.1">
    <property type="nucleotide sequence ID" value="NZ_BAAAZI010000009.1"/>
</dbReference>
<evidence type="ECO:0000256" key="2">
    <source>
        <dbReference type="SAM" id="SignalP"/>
    </source>
</evidence>
<feature type="chain" id="PRO_5047005261" description="Putative auto-transporter adhesin head GIN domain-containing protein" evidence="2">
    <location>
        <begin position="19"/>
        <end position="248"/>
    </location>
</feature>
<dbReference type="EMBL" id="BAAAZI010000009">
    <property type="protein sequence ID" value="GAA4141786.1"/>
    <property type="molecule type" value="Genomic_DNA"/>
</dbReference>
<feature type="signal peptide" evidence="2">
    <location>
        <begin position="1"/>
        <end position="18"/>
    </location>
</feature>
<organism evidence="4 5">
    <name type="scientific">Sphingobacterium kyonggiense</name>
    <dbReference type="NCBI Taxonomy" id="714075"/>
    <lineage>
        <taxon>Bacteria</taxon>
        <taxon>Pseudomonadati</taxon>
        <taxon>Bacteroidota</taxon>
        <taxon>Sphingobacteriia</taxon>
        <taxon>Sphingobacteriales</taxon>
        <taxon>Sphingobacteriaceae</taxon>
        <taxon>Sphingobacterium</taxon>
    </lineage>
</organism>
<evidence type="ECO:0000256" key="1">
    <source>
        <dbReference type="SAM" id="MobiDB-lite"/>
    </source>
</evidence>
<comment type="caution">
    <text evidence="4">The sequence shown here is derived from an EMBL/GenBank/DDBJ whole genome shotgun (WGS) entry which is preliminary data.</text>
</comment>
<feature type="domain" description="Putative auto-transporter adhesin head GIN" evidence="3">
    <location>
        <begin position="30"/>
        <end position="232"/>
    </location>
</feature>
<name>A0ABP7YV67_9SPHI</name>
<dbReference type="Pfam" id="PF10988">
    <property type="entry name" value="DUF2807"/>
    <property type="match status" value="1"/>
</dbReference>
<dbReference type="Gene3D" id="2.160.20.120">
    <property type="match status" value="1"/>
</dbReference>
<feature type="region of interest" description="Disordered" evidence="1">
    <location>
        <begin position="221"/>
        <end position="248"/>
    </location>
</feature>
<protein>
    <recommendedName>
        <fullName evidence="3">Putative auto-transporter adhesin head GIN domain-containing protein</fullName>
    </recommendedName>
</protein>
<reference evidence="5" key="1">
    <citation type="journal article" date="2019" name="Int. J. Syst. Evol. Microbiol.">
        <title>The Global Catalogue of Microorganisms (GCM) 10K type strain sequencing project: providing services to taxonomists for standard genome sequencing and annotation.</title>
        <authorList>
            <consortium name="The Broad Institute Genomics Platform"/>
            <consortium name="The Broad Institute Genome Sequencing Center for Infectious Disease"/>
            <person name="Wu L."/>
            <person name="Ma J."/>
        </authorList>
    </citation>
    <scope>NUCLEOTIDE SEQUENCE [LARGE SCALE GENOMIC DNA]</scope>
    <source>
        <strain evidence="5">JCM 16704</strain>
    </source>
</reference>
<dbReference type="Proteomes" id="UP001500101">
    <property type="component" value="Unassembled WGS sequence"/>
</dbReference>
<keyword evidence="2" id="KW-0732">Signal</keyword>
<sequence length="248" mass="26402">MKTYIIIALLAVTSFAKAQTKEVRKIQQPNSISVSTGIHAVIVNSNRNEVVVEADNQKNIDKILTETKNGKLVIQIKPNSQIQNVKQLQITVYTNPNMNSFEVQSNGSIELSEAIKVSKVDIKVSSNGKMNAKSITTGQAEVHVSSNAKLDLLLNADNLDLDVSSNAKANISGNTQSLVANSTSNATVDLSNLNAKNVKASASSNGTLQLNASQKLDANASSNGRISYSGNPKTTNFDKSSNGRISAN</sequence>
<evidence type="ECO:0000313" key="5">
    <source>
        <dbReference type="Proteomes" id="UP001500101"/>
    </source>
</evidence>
<evidence type="ECO:0000313" key="4">
    <source>
        <dbReference type="EMBL" id="GAA4141786.1"/>
    </source>
</evidence>
<accession>A0ABP7YV67</accession>
<proteinExistence type="predicted"/>
<dbReference type="InterPro" id="IPR021255">
    <property type="entry name" value="DUF2807"/>
</dbReference>